<keyword evidence="2" id="KW-1185">Reference proteome</keyword>
<dbReference type="PANTHER" id="PTHR37984">
    <property type="entry name" value="PROTEIN CBG26694"/>
    <property type="match status" value="1"/>
</dbReference>
<dbReference type="EMBL" id="JANPWB010000004">
    <property type="protein sequence ID" value="KAJ1192400.1"/>
    <property type="molecule type" value="Genomic_DNA"/>
</dbReference>
<reference evidence="1" key="1">
    <citation type="journal article" date="2022" name="bioRxiv">
        <title>Sequencing and chromosome-scale assembly of the giantPleurodeles waltlgenome.</title>
        <authorList>
            <person name="Brown T."/>
            <person name="Elewa A."/>
            <person name="Iarovenko S."/>
            <person name="Subramanian E."/>
            <person name="Araus A.J."/>
            <person name="Petzold A."/>
            <person name="Susuki M."/>
            <person name="Suzuki K.-i.T."/>
            <person name="Hayashi T."/>
            <person name="Toyoda A."/>
            <person name="Oliveira C."/>
            <person name="Osipova E."/>
            <person name="Leigh N.D."/>
            <person name="Simon A."/>
            <person name="Yun M.H."/>
        </authorList>
    </citation>
    <scope>NUCLEOTIDE SEQUENCE</scope>
    <source>
        <strain evidence="1">20211129_DDA</strain>
        <tissue evidence="1">Liver</tissue>
    </source>
</reference>
<dbReference type="InterPro" id="IPR050951">
    <property type="entry name" value="Retrovirus_Pol_polyprotein"/>
</dbReference>
<gene>
    <name evidence="1" type="ORF">NDU88_001707</name>
</gene>
<sequence length="162" mass="18675">MRDPKLQDVINRVKALEQSEKRIKTVQDTEKSTNLEFEHESGEGDKCDTVDMDFVAVVSDFISDEFKGIDEKKWVESDREDSVLQEVKEYVKNGWPGKEKVLEEFAPFFSMKDELEIENTLLFKRGKCVPPRSMQAVILDLAHEGHPGMSSMKRLIRMCMDG</sequence>
<evidence type="ECO:0000313" key="2">
    <source>
        <dbReference type="Proteomes" id="UP001066276"/>
    </source>
</evidence>
<evidence type="ECO:0000313" key="1">
    <source>
        <dbReference type="EMBL" id="KAJ1192400.1"/>
    </source>
</evidence>
<dbReference type="PANTHER" id="PTHR37984:SF5">
    <property type="entry name" value="PROTEIN NYNRIN-LIKE"/>
    <property type="match status" value="1"/>
</dbReference>
<dbReference type="AlphaFoldDB" id="A0AAV7UTH5"/>
<protein>
    <recommendedName>
        <fullName evidence="3">Integrase zinc-binding domain-containing protein</fullName>
    </recommendedName>
</protein>
<name>A0AAV7UTH5_PLEWA</name>
<proteinExistence type="predicted"/>
<evidence type="ECO:0008006" key="3">
    <source>
        <dbReference type="Google" id="ProtNLM"/>
    </source>
</evidence>
<comment type="caution">
    <text evidence="1">The sequence shown here is derived from an EMBL/GenBank/DDBJ whole genome shotgun (WGS) entry which is preliminary data.</text>
</comment>
<dbReference type="Proteomes" id="UP001066276">
    <property type="component" value="Chromosome 2_2"/>
</dbReference>
<organism evidence="1 2">
    <name type="scientific">Pleurodeles waltl</name>
    <name type="common">Iberian ribbed newt</name>
    <dbReference type="NCBI Taxonomy" id="8319"/>
    <lineage>
        <taxon>Eukaryota</taxon>
        <taxon>Metazoa</taxon>
        <taxon>Chordata</taxon>
        <taxon>Craniata</taxon>
        <taxon>Vertebrata</taxon>
        <taxon>Euteleostomi</taxon>
        <taxon>Amphibia</taxon>
        <taxon>Batrachia</taxon>
        <taxon>Caudata</taxon>
        <taxon>Salamandroidea</taxon>
        <taxon>Salamandridae</taxon>
        <taxon>Pleurodelinae</taxon>
        <taxon>Pleurodeles</taxon>
    </lineage>
</organism>
<accession>A0AAV7UTH5</accession>